<evidence type="ECO:0000313" key="7">
    <source>
        <dbReference type="EMBL" id="KAF2692086.1"/>
    </source>
</evidence>
<feature type="transmembrane region" description="Helical" evidence="5">
    <location>
        <begin position="505"/>
        <end position="524"/>
    </location>
</feature>
<evidence type="ECO:0000256" key="1">
    <source>
        <dbReference type="ARBA" id="ARBA00004141"/>
    </source>
</evidence>
<evidence type="ECO:0000259" key="6">
    <source>
        <dbReference type="Pfam" id="PF26616"/>
    </source>
</evidence>
<dbReference type="SUPFAM" id="SSF144083">
    <property type="entry name" value="Magnesium transport protein CorA, transmembrane region"/>
    <property type="match status" value="1"/>
</dbReference>
<name>A0A6G1JNM3_9PLEO</name>
<keyword evidence="3 5" id="KW-1133">Transmembrane helix</keyword>
<dbReference type="GO" id="GO:0016020">
    <property type="term" value="C:membrane"/>
    <property type="evidence" value="ECO:0007669"/>
    <property type="project" value="UniProtKB-SubCell"/>
</dbReference>
<dbReference type="Pfam" id="PF26616">
    <property type="entry name" value="CorA-like"/>
    <property type="match status" value="1"/>
</dbReference>
<dbReference type="Proteomes" id="UP000799291">
    <property type="component" value="Unassembled WGS sequence"/>
</dbReference>
<keyword evidence="4 5" id="KW-0472">Membrane</keyword>
<proteinExistence type="predicted"/>
<feature type="transmembrane region" description="Helical" evidence="5">
    <location>
        <begin position="544"/>
        <end position="567"/>
    </location>
</feature>
<dbReference type="EMBL" id="MU005569">
    <property type="protein sequence ID" value="KAF2692086.1"/>
    <property type="molecule type" value="Genomic_DNA"/>
</dbReference>
<dbReference type="InterPro" id="IPR045863">
    <property type="entry name" value="CorA_TM1_TM2"/>
</dbReference>
<reference evidence="7" key="1">
    <citation type="journal article" date="2020" name="Stud. Mycol.">
        <title>101 Dothideomycetes genomes: a test case for predicting lifestyles and emergence of pathogens.</title>
        <authorList>
            <person name="Haridas S."/>
            <person name="Albert R."/>
            <person name="Binder M."/>
            <person name="Bloem J."/>
            <person name="Labutti K."/>
            <person name="Salamov A."/>
            <person name="Andreopoulos B."/>
            <person name="Baker S."/>
            <person name="Barry K."/>
            <person name="Bills G."/>
            <person name="Bluhm B."/>
            <person name="Cannon C."/>
            <person name="Castanera R."/>
            <person name="Culley D."/>
            <person name="Daum C."/>
            <person name="Ezra D."/>
            <person name="Gonzalez J."/>
            <person name="Henrissat B."/>
            <person name="Kuo A."/>
            <person name="Liang C."/>
            <person name="Lipzen A."/>
            <person name="Lutzoni F."/>
            <person name="Magnuson J."/>
            <person name="Mondo S."/>
            <person name="Nolan M."/>
            <person name="Ohm R."/>
            <person name="Pangilinan J."/>
            <person name="Park H.-J."/>
            <person name="Ramirez L."/>
            <person name="Alfaro M."/>
            <person name="Sun H."/>
            <person name="Tritt A."/>
            <person name="Yoshinaga Y."/>
            <person name="Zwiers L.-H."/>
            <person name="Turgeon B."/>
            <person name="Goodwin S."/>
            <person name="Spatafora J."/>
            <person name="Crous P."/>
            <person name="Grigoriev I."/>
        </authorList>
    </citation>
    <scope>NUCLEOTIDE SEQUENCE</scope>
    <source>
        <strain evidence="7">CBS 122367</strain>
    </source>
</reference>
<evidence type="ECO:0000313" key="8">
    <source>
        <dbReference type="Proteomes" id="UP000799291"/>
    </source>
</evidence>
<gene>
    <name evidence="7" type="ORF">K458DRAFT_9680</name>
</gene>
<comment type="subcellular location">
    <subcellularLocation>
        <location evidence="1">Membrane</location>
        <topology evidence="1">Multi-pass membrane protein</topology>
    </subcellularLocation>
</comment>
<feature type="domain" description="CorA-like transporter" evidence="6">
    <location>
        <begin position="173"/>
        <end position="351"/>
    </location>
</feature>
<evidence type="ECO:0000256" key="4">
    <source>
        <dbReference type="ARBA" id="ARBA00023136"/>
    </source>
</evidence>
<accession>A0A6G1JNM3</accession>
<keyword evidence="2 5" id="KW-0812">Transmembrane</keyword>
<sequence length="612" mass="69927">MDTSRYFERTLFHDRSPAADEYYARSAESVFETNPEQCKIEVRIQSSLDASYYEAKAENGASSSLKDGIEINAGASAPYNDRSADLKAAFSDCRKETASKIKCTRNAEVDESLSTDSDSDGTWSLSSKASSTALSSALDQHQGPCPPTYPGPPKLNVVELDAGKVQSFVRRTKGDFRVFYLRQRHSYSRLQITKELFEQLLTSCHVFPRFNEYLIGFGLKTSESEVGPPPLKFRPLCSSHNNSYHGFECSYILRYIEFTNRSRGKRPWSLRQFAVYHRYKPKSKCGCSTWILVGASQRTEVRLDRYTRSIDDLMGSNPFELHVIFLDTAIASWRPYLVDLTKLVTYQSNKAVGISVGRDEDEDNFISICFEDHQELKQIEDQIADLILCLDSTLDTVSTFMEMYDQFRDQQDIKMRSDRESRQSAYGSDAVIFALREKAKEIAYTRKKAGALLEKVQNTRTLISSLLGNQQMSAIHKLEIQGQEESMIMRQLAEKNSRDSSSMRILTIITMIYLPCTIVSNFYSTQFVNVRELPSGDTKLEYTANTYIFFAISIPLTFITILVWYFWMNSKSILRLLQCQSFRKTHELAPGTTEYRIRLPRRSKSEWAASSA</sequence>
<evidence type="ECO:0000256" key="3">
    <source>
        <dbReference type="ARBA" id="ARBA00022989"/>
    </source>
</evidence>
<dbReference type="Gene3D" id="1.20.58.340">
    <property type="entry name" value="Magnesium transport protein CorA, transmembrane region"/>
    <property type="match status" value="1"/>
</dbReference>
<dbReference type="AlphaFoldDB" id="A0A6G1JNM3"/>
<dbReference type="OrthoDB" id="5396681at2759"/>
<dbReference type="InterPro" id="IPR058257">
    <property type="entry name" value="CorA-like_dom"/>
</dbReference>
<organism evidence="7 8">
    <name type="scientific">Lentithecium fluviatile CBS 122367</name>
    <dbReference type="NCBI Taxonomy" id="1168545"/>
    <lineage>
        <taxon>Eukaryota</taxon>
        <taxon>Fungi</taxon>
        <taxon>Dikarya</taxon>
        <taxon>Ascomycota</taxon>
        <taxon>Pezizomycotina</taxon>
        <taxon>Dothideomycetes</taxon>
        <taxon>Pleosporomycetidae</taxon>
        <taxon>Pleosporales</taxon>
        <taxon>Massarineae</taxon>
        <taxon>Lentitheciaceae</taxon>
        <taxon>Lentithecium</taxon>
    </lineage>
</organism>
<protein>
    <recommendedName>
        <fullName evidence="6">CorA-like transporter domain-containing protein</fullName>
    </recommendedName>
</protein>
<keyword evidence="8" id="KW-1185">Reference proteome</keyword>
<evidence type="ECO:0000256" key="5">
    <source>
        <dbReference type="SAM" id="Phobius"/>
    </source>
</evidence>
<evidence type="ECO:0000256" key="2">
    <source>
        <dbReference type="ARBA" id="ARBA00022692"/>
    </source>
</evidence>